<dbReference type="Gene3D" id="6.10.140.2220">
    <property type="match status" value="1"/>
</dbReference>
<feature type="domain" description="Fe2OG dioxygenase" evidence="16">
    <location>
        <begin position="259"/>
        <end position="360"/>
    </location>
</feature>
<sequence>MAASSGDLRDVQNSCDGCELCGAMENLLRCGGCRTAYYCSKEHQRTHWKKHKRICKSKSKKGDRDPTASQQPRVTLATEGNVISNNTCDSKAEADSQSKSQAQKTAKAKQNGTGLSSVSPDFTSFRSFSDMLPEDVDNNRDGSRDAPANRTELDAKRDKDMAEYIVRRLNTDGICVVDNFLEEPVGESILEEVKGLREEGVFSDGQLVNQAAADTARNIRGDIITWVEGKEANCRRIGHLVSRMDTIIMKCNSKLGKCKINGRTKAMVACYPGGGSRYIRHVDNPNGDGRCVTCIYYLNKNWDVRKNGGLLRIFPQGRDEVADIEPRFNRLLFFWSDRRNPHEVQEAFATRYAITVWYFDAEERARAMERSRNSIGNS</sequence>
<feature type="compositionally biased region" description="Polar residues" evidence="14">
    <location>
        <begin position="111"/>
        <end position="127"/>
    </location>
</feature>
<keyword evidence="5" id="KW-0862">Zinc</keyword>
<evidence type="ECO:0000259" key="15">
    <source>
        <dbReference type="PROSITE" id="PS50865"/>
    </source>
</evidence>
<keyword evidence="6" id="KW-0847">Vitamin C</keyword>
<dbReference type="EMBL" id="OV696689">
    <property type="protein sequence ID" value="CAH1261379.1"/>
    <property type="molecule type" value="Genomic_DNA"/>
</dbReference>
<evidence type="ECO:0000256" key="6">
    <source>
        <dbReference type="ARBA" id="ARBA00022896"/>
    </source>
</evidence>
<accession>A0A8J9ZPY1</accession>
<keyword evidence="7" id="KW-0223">Dioxygenase</keyword>
<keyword evidence="10" id="KW-0539">Nucleus</keyword>
<dbReference type="GO" id="GO:0071456">
    <property type="term" value="P:cellular response to hypoxia"/>
    <property type="evidence" value="ECO:0007669"/>
    <property type="project" value="TreeGrafter"/>
</dbReference>
<dbReference type="GO" id="GO:0008270">
    <property type="term" value="F:zinc ion binding"/>
    <property type="evidence" value="ECO:0007669"/>
    <property type="project" value="UniProtKB-KW"/>
</dbReference>
<dbReference type="PROSITE" id="PS50865">
    <property type="entry name" value="ZF_MYND_2"/>
    <property type="match status" value="1"/>
</dbReference>
<evidence type="ECO:0000256" key="12">
    <source>
        <dbReference type="ARBA" id="ARBA00049134"/>
    </source>
</evidence>
<dbReference type="InterPro" id="IPR006620">
    <property type="entry name" value="Pro_4_hyd_alph"/>
</dbReference>
<keyword evidence="9" id="KW-0408">Iron</keyword>
<dbReference type="PANTHER" id="PTHR12907:SF26">
    <property type="entry name" value="HIF PROLYL HYDROXYLASE, ISOFORM C"/>
    <property type="match status" value="1"/>
</dbReference>
<dbReference type="GO" id="GO:0031418">
    <property type="term" value="F:L-ascorbic acid binding"/>
    <property type="evidence" value="ECO:0007669"/>
    <property type="project" value="UniProtKB-KW"/>
</dbReference>
<evidence type="ECO:0000313" key="17">
    <source>
        <dbReference type="EMBL" id="CAH1261379.1"/>
    </source>
</evidence>
<dbReference type="GO" id="GO:0008198">
    <property type="term" value="F:ferrous iron binding"/>
    <property type="evidence" value="ECO:0007669"/>
    <property type="project" value="TreeGrafter"/>
</dbReference>
<dbReference type="OrthoDB" id="5952526at2759"/>
<proteinExistence type="predicted"/>
<gene>
    <name evidence="17" type="primary">EGLN1</name>
    <name evidence="17" type="ORF">BLAG_LOCUS16817</name>
</gene>
<evidence type="ECO:0000313" key="18">
    <source>
        <dbReference type="Proteomes" id="UP000838412"/>
    </source>
</evidence>
<dbReference type="GO" id="GO:0005634">
    <property type="term" value="C:nucleus"/>
    <property type="evidence" value="ECO:0007669"/>
    <property type="project" value="UniProtKB-SubCell"/>
</dbReference>
<keyword evidence="3" id="KW-0479">Metal-binding</keyword>
<evidence type="ECO:0000256" key="10">
    <source>
        <dbReference type="ARBA" id="ARBA00023242"/>
    </source>
</evidence>
<feature type="compositionally biased region" description="Basic residues" evidence="14">
    <location>
        <begin position="50"/>
        <end position="59"/>
    </location>
</feature>
<evidence type="ECO:0000256" key="3">
    <source>
        <dbReference type="ARBA" id="ARBA00022723"/>
    </source>
</evidence>
<dbReference type="Pfam" id="PF13640">
    <property type="entry name" value="2OG-FeII_Oxy_3"/>
    <property type="match status" value="1"/>
</dbReference>
<feature type="compositionally biased region" description="Low complexity" evidence="14">
    <location>
        <begin position="97"/>
        <end position="110"/>
    </location>
</feature>
<evidence type="ECO:0000259" key="16">
    <source>
        <dbReference type="PROSITE" id="PS51471"/>
    </source>
</evidence>
<protein>
    <recommendedName>
        <fullName evidence="11">hypoxia-inducible factor-proline dioxygenase</fullName>
        <ecNumber evidence="11">1.14.11.29</ecNumber>
    </recommendedName>
</protein>
<evidence type="ECO:0000256" key="13">
    <source>
        <dbReference type="PROSITE-ProRule" id="PRU00134"/>
    </source>
</evidence>
<keyword evidence="4 13" id="KW-0863">Zinc-finger</keyword>
<dbReference type="Pfam" id="PF01753">
    <property type="entry name" value="zf-MYND"/>
    <property type="match status" value="1"/>
</dbReference>
<dbReference type="PROSITE" id="PS51471">
    <property type="entry name" value="FE2OG_OXY"/>
    <property type="match status" value="1"/>
</dbReference>
<dbReference type="InterPro" id="IPR002893">
    <property type="entry name" value="Znf_MYND"/>
</dbReference>
<dbReference type="Proteomes" id="UP000838412">
    <property type="component" value="Chromosome 4"/>
</dbReference>
<name>A0A8J9ZPY1_BRALA</name>
<evidence type="ECO:0000256" key="14">
    <source>
        <dbReference type="SAM" id="MobiDB-lite"/>
    </source>
</evidence>
<reference evidence="17" key="1">
    <citation type="submission" date="2022-01" db="EMBL/GenBank/DDBJ databases">
        <authorList>
            <person name="Braso-Vives M."/>
        </authorList>
    </citation>
    <scope>NUCLEOTIDE SEQUENCE</scope>
</reference>
<comment type="catalytic activity">
    <reaction evidence="12">
        <text>L-prolyl-[hypoxia-inducible factor alpha subunit] + 2-oxoglutarate + O2 = trans-4-hydroxy-L-prolyl-[hypoxia-inducible factor alpha subunit] + succinate + CO2</text>
        <dbReference type="Rhea" id="RHEA:48400"/>
        <dbReference type="Rhea" id="RHEA-COMP:12093"/>
        <dbReference type="Rhea" id="RHEA-COMP:12094"/>
        <dbReference type="ChEBI" id="CHEBI:15379"/>
        <dbReference type="ChEBI" id="CHEBI:16526"/>
        <dbReference type="ChEBI" id="CHEBI:16810"/>
        <dbReference type="ChEBI" id="CHEBI:30031"/>
        <dbReference type="ChEBI" id="CHEBI:50342"/>
        <dbReference type="ChEBI" id="CHEBI:61965"/>
        <dbReference type="EC" id="1.14.11.29"/>
    </reaction>
</comment>
<dbReference type="SUPFAM" id="SSF144232">
    <property type="entry name" value="HIT/MYND zinc finger-like"/>
    <property type="match status" value="1"/>
</dbReference>
<keyword evidence="8" id="KW-0560">Oxidoreductase</keyword>
<dbReference type="InterPro" id="IPR044862">
    <property type="entry name" value="Pro_4_hyd_alph_FE2OG_OXY"/>
</dbReference>
<evidence type="ECO:0000256" key="2">
    <source>
        <dbReference type="ARBA" id="ARBA00004123"/>
    </source>
</evidence>
<evidence type="ECO:0000256" key="7">
    <source>
        <dbReference type="ARBA" id="ARBA00022964"/>
    </source>
</evidence>
<organism evidence="17 18">
    <name type="scientific">Branchiostoma lanceolatum</name>
    <name type="common">Common lancelet</name>
    <name type="synonym">Amphioxus lanceolatum</name>
    <dbReference type="NCBI Taxonomy" id="7740"/>
    <lineage>
        <taxon>Eukaryota</taxon>
        <taxon>Metazoa</taxon>
        <taxon>Chordata</taxon>
        <taxon>Cephalochordata</taxon>
        <taxon>Leptocardii</taxon>
        <taxon>Amphioxiformes</taxon>
        <taxon>Branchiostomatidae</taxon>
        <taxon>Branchiostoma</taxon>
    </lineage>
</organism>
<dbReference type="GO" id="GO:0160082">
    <property type="term" value="F:hypoxia-inducible factor-proline dioxygenase activity"/>
    <property type="evidence" value="ECO:0007669"/>
    <property type="project" value="UniProtKB-EC"/>
</dbReference>
<evidence type="ECO:0000256" key="8">
    <source>
        <dbReference type="ARBA" id="ARBA00023002"/>
    </source>
</evidence>
<dbReference type="SMART" id="SM00702">
    <property type="entry name" value="P4Hc"/>
    <property type="match status" value="1"/>
</dbReference>
<dbReference type="FunFam" id="2.60.120.620:FF:000005">
    <property type="entry name" value="Egl nine homolog 1"/>
    <property type="match status" value="1"/>
</dbReference>
<dbReference type="EC" id="1.14.11.29" evidence="11"/>
<evidence type="ECO:0000256" key="5">
    <source>
        <dbReference type="ARBA" id="ARBA00022833"/>
    </source>
</evidence>
<dbReference type="InterPro" id="IPR005123">
    <property type="entry name" value="Oxoglu/Fe-dep_dioxygenase_dom"/>
</dbReference>
<evidence type="ECO:0000256" key="9">
    <source>
        <dbReference type="ARBA" id="ARBA00023004"/>
    </source>
</evidence>
<comment type="subcellular location">
    <subcellularLocation>
        <location evidence="2">Nucleus</location>
    </subcellularLocation>
</comment>
<dbReference type="AlphaFoldDB" id="A0A8J9ZPY1"/>
<feature type="region of interest" description="Disordered" evidence="14">
    <location>
        <begin position="50"/>
        <end position="155"/>
    </location>
</feature>
<comment type="cofactor">
    <cofactor evidence="1">
        <name>L-ascorbate</name>
        <dbReference type="ChEBI" id="CHEBI:38290"/>
    </cofactor>
</comment>
<dbReference type="InterPro" id="IPR051559">
    <property type="entry name" value="HIF_prolyl_hydroxylases"/>
</dbReference>
<dbReference type="PANTHER" id="PTHR12907">
    <property type="entry name" value="EGL NINE HOMOLOG-RELATED"/>
    <property type="match status" value="1"/>
</dbReference>
<evidence type="ECO:0000256" key="11">
    <source>
        <dbReference type="ARBA" id="ARBA00039004"/>
    </source>
</evidence>
<dbReference type="Gene3D" id="2.60.120.620">
    <property type="entry name" value="q2cbj1_9rhob like domain"/>
    <property type="match status" value="1"/>
</dbReference>
<feature type="domain" description="MYND-type" evidence="15">
    <location>
        <begin position="18"/>
        <end position="55"/>
    </location>
</feature>
<evidence type="ECO:0000256" key="1">
    <source>
        <dbReference type="ARBA" id="ARBA00001961"/>
    </source>
</evidence>
<evidence type="ECO:0000256" key="4">
    <source>
        <dbReference type="ARBA" id="ARBA00022771"/>
    </source>
</evidence>
<keyword evidence="18" id="KW-1185">Reference proteome</keyword>